<dbReference type="Proteomes" id="UP000288730">
    <property type="component" value="Unassembled WGS sequence"/>
</dbReference>
<dbReference type="InterPro" id="IPR052726">
    <property type="entry name" value="Phage_Baseplate_Hub"/>
</dbReference>
<organism evidence="4">
    <name type="scientific">Escherichia coli</name>
    <dbReference type="NCBI Taxonomy" id="562"/>
    <lineage>
        <taxon>Bacteria</taxon>
        <taxon>Pseudomonadati</taxon>
        <taxon>Pseudomonadota</taxon>
        <taxon>Gammaproteobacteria</taxon>
        <taxon>Enterobacterales</taxon>
        <taxon>Enterobacteriaceae</taxon>
        <taxon>Escherichia</taxon>
    </lineage>
</organism>
<dbReference type="EMBL" id="DABCJL010000011">
    <property type="protein sequence ID" value="HAH7770702.1"/>
    <property type="molecule type" value="Genomic_DNA"/>
</dbReference>
<proteinExistence type="predicted"/>
<dbReference type="RefSeq" id="WP_000633314.1">
    <property type="nucleotide sequence ID" value="NZ_AP021998.1"/>
</dbReference>
<reference evidence="2" key="4">
    <citation type="submission" date="2024-02" db="EMBL/GenBank/DDBJ databases">
        <authorList>
            <consortium name="Clinical and Environmental Microbiology Branch: Whole genome sequencing antimicrobial resistance pathogens in the healthcare setting"/>
        </authorList>
    </citation>
    <scope>NUCLEOTIDE SEQUENCE</scope>
    <source>
        <strain evidence="2">1924188</strain>
    </source>
</reference>
<reference evidence="5 6" key="2">
    <citation type="submission" date="2019-01" db="EMBL/GenBank/DDBJ databases">
        <title>Genomic analysis of febrile catheter-associated UTI E. coli isolates.</title>
        <authorList>
            <person name="Potter R."/>
            <person name="Zou Z."/>
            <person name="Henderson J."/>
            <person name="Dantas G."/>
        </authorList>
    </citation>
    <scope>NUCLEOTIDE SEQUENCE [LARGE SCALE GENOMIC DNA]</scope>
    <source>
        <strain evidence="5 6">29_CAASB</strain>
    </source>
</reference>
<sequence>MITSTVQNSIVKTIDMSLLPPPAFVKTPLFSDVKSNLLSELQILYPQFNALLESDPAVKLLEIVAYREIIITARVNQGMLAVLLAFAKGSDLDQIGANFDCLRLLITPANPDVIPPTEAVYESDDEYRHRIQLSWYARNTAGSTNAYNYFALSSDPDVLSAQAYGPPVTQPGYVDMYVLSRTGDGTPPQSLLNTVNAALSPDDTRPLTDFVTVKPASNLNYRVEAVIVAGLGPDQNVLLNGAQSDLAIYVDTQHKIGATAALSGIYDAIHRDGTERVILISPTEDVIAGVGQAPYCTEIKLSVQMG</sequence>
<reference evidence="4" key="1">
    <citation type="journal article" date="2018" name="Genome Biol.">
        <title>SKESA: strategic k-mer extension for scrupulous assemblies.</title>
        <authorList>
            <person name="Souvorov A."/>
            <person name="Agarwala R."/>
            <person name="Lipman D.J."/>
        </authorList>
    </citation>
    <scope>NUCLEOTIDE SEQUENCE [LARGE SCALE GENOMIC DNA]</scope>
    <source>
        <strain evidence="4">C0382</strain>
        <strain evidence="3">EC00763</strain>
    </source>
</reference>
<evidence type="ECO:0000313" key="4">
    <source>
        <dbReference type="EMBL" id="HAH7770702.1"/>
    </source>
</evidence>
<feature type="domain" description="Baseplate J-like central" evidence="1">
    <location>
        <begin position="140"/>
        <end position="215"/>
    </location>
</feature>
<comment type="caution">
    <text evidence="4">The sequence shown here is derived from an EMBL/GenBank/DDBJ whole genome shotgun (WGS) entry which is preliminary data.</text>
</comment>
<accession>A0A066T9T0</accession>
<dbReference type="PANTHER" id="PTHR35862">
    <property type="entry name" value="FELS-2 PROPHAGE PROTEIN"/>
    <property type="match status" value="1"/>
</dbReference>
<gene>
    <name evidence="5" type="ORF">EPS76_17380</name>
    <name evidence="3" type="ORF">GRC73_12130</name>
    <name evidence="4" type="ORF">HIE29_004192</name>
    <name evidence="2" type="ORF">R8O40_003763</name>
</gene>
<reference evidence="4" key="3">
    <citation type="submission" date="2020-01" db="EMBL/GenBank/DDBJ databases">
        <authorList>
            <consortium name="NCBI Pathogen Detection Project"/>
        </authorList>
    </citation>
    <scope>NUCLEOTIDE SEQUENCE</scope>
    <source>
        <strain evidence="4">C0382</strain>
        <strain evidence="3">EC00763</strain>
    </source>
</reference>
<dbReference type="PANTHER" id="PTHR35862:SF1">
    <property type="entry name" value="FELS-2 PROPHAGE PROTEIN"/>
    <property type="match status" value="1"/>
</dbReference>
<dbReference type="AlphaFoldDB" id="A0A066T9T0"/>
<dbReference type="EMBL" id="DABBJX010000011">
    <property type="protein sequence ID" value="HAH4524755.1"/>
    <property type="molecule type" value="Genomic_DNA"/>
</dbReference>
<evidence type="ECO:0000313" key="3">
    <source>
        <dbReference type="EMBL" id="HAH4524755.1"/>
    </source>
</evidence>
<dbReference type="EMBL" id="SCJN01000153">
    <property type="protein sequence ID" value="RXD14340.1"/>
    <property type="molecule type" value="Genomic_DNA"/>
</dbReference>
<protein>
    <submittedName>
        <fullName evidence="2">Baseplate J/gp47 family protein</fullName>
    </submittedName>
    <submittedName>
        <fullName evidence="4">Baseplate assembly protein</fullName>
    </submittedName>
</protein>
<dbReference type="EMBL" id="ABONVU020000015">
    <property type="protein sequence ID" value="EMJ5255480.1"/>
    <property type="molecule type" value="Genomic_DNA"/>
</dbReference>
<evidence type="ECO:0000313" key="5">
    <source>
        <dbReference type="EMBL" id="RXD14340.1"/>
    </source>
</evidence>
<dbReference type="InterPro" id="IPR014507">
    <property type="entry name" value="Baseplate_assembly_J_pred"/>
</dbReference>
<name>A0A066T9T0_ECOLX</name>
<dbReference type="Pfam" id="PF26078">
    <property type="entry name" value="Baseplate_J_M"/>
    <property type="match status" value="1"/>
</dbReference>
<dbReference type="Proteomes" id="UP000843571">
    <property type="component" value="Unassembled WGS sequence"/>
</dbReference>
<evidence type="ECO:0000259" key="1">
    <source>
        <dbReference type="Pfam" id="PF26078"/>
    </source>
</evidence>
<dbReference type="Proteomes" id="UP001285616">
    <property type="component" value="Unassembled WGS sequence"/>
</dbReference>
<evidence type="ECO:0000313" key="2">
    <source>
        <dbReference type="EMBL" id="EMJ5255480.1"/>
    </source>
</evidence>
<dbReference type="PIRSF" id="PIRSF020481">
    <property type="entry name" value="BAP"/>
    <property type="match status" value="1"/>
</dbReference>
<dbReference type="InterPro" id="IPR058531">
    <property type="entry name" value="Baseplate_J_M"/>
</dbReference>
<evidence type="ECO:0000313" key="6">
    <source>
        <dbReference type="Proteomes" id="UP000288730"/>
    </source>
</evidence>